<gene>
    <name evidence="11" type="ORF">EIP91_006501</name>
</gene>
<dbReference type="Pfam" id="PF09454">
    <property type="entry name" value="Vps23_core"/>
    <property type="match status" value="1"/>
</dbReference>
<comment type="subcellular location">
    <subcellularLocation>
        <location evidence="1">Endosome</location>
    </subcellularLocation>
</comment>
<feature type="compositionally biased region" description="Low complexity" evidence="8">
    <location>
        <begin position="253"/>
        <end position="270"/>
    </location>
</feature>
<proteinExistence type="inferred from homology"/>
<dbReference type="GO" id="GO:0043130">
    <property type="term" value="F:ubiquitin binding"/>
    <property type="evidence" value="ECO:0007669"/>
    <property type="project" value="TreeGrafter"/>
</dbReference>
<dbReference type="PROSITE" id="PS51322">
    <property type="entry name" value="UEV"/>
    <property type="match status" value="1"/>
</dbReference>
<evidence type="ECO:0000256" key="7">
    <source>
        <dbReference type="PROSITE-ProRule" id="PRU00644"/>
    </source>
</evidence>
<keyword evidence="12" id="KW-1185">Reference proteome</keyword>
<evidence type="ECO:0000256" key="4">
    <source>
        <dbReference type="ARBA" id="ARBA00022753"/>
    </source>
</evidence>
<evidence type="ECO:0000259" key="9">
    <source>
        <dbReference type="PROSITE" id="PS51312"/>
    </source>
</evidence>
<protein>
    <recommendedName>
        <fullName evidence="13">SB domain-containing protein</fullName>
    </recommendedName>
</protein>
<dbReference type="PROSITE" id="PS51312">
    <property type="entry name" value="SB"/>
    <property type="match status" value="1"/>
</dbReference>
<dbReference type="PRINTS" id="PR01217">
    <property type="entry name" value="PRICHEXTENSN"/>
</dbReference>
<dbReference type="GO" id="GO:0043162">
    <property type="term" value="P:ubiquitin-dependent protein catabolic process via the multivesicular body sorting pathway"/>
    <property type="evidence" value="ECO:0007669"/>
    <property type="project" value="UniProtKB-ARBA"/>
</dbReference>
<feature type="compositionally biased region" description="Low complexity" evidence="8">
    <location>
        <begin position="86"/>
        <end position="102"/>
    </location>
</feature>
<feature type="compositionally biased region" description="Polar residues" evidence="8">
    <location>
        <begin position="124"/>
        <end position="143"/>
    </location>
</feature>
<name>A0A4R0S145_9APHY</name>
<feature type="compositionally biased region" description="Pro residues" evidence="8">
    <location>
        <begin position="231"/>
        <end position="246"/>
    </location>
</feature>
<evidence type="ECO:0000256" key="6">
    <source>
        <dbReference type="ARBA" id="ARBA00023054"/>
    </source>
</evidence>
<dbReference type="GO" id="GO:0006886">
    <property type="term" value="P:intracellular protein transport"/>
    <property type="evidence" value="ECO:0007669"/>
    <property type="project" value="UniProtKB-ARBA"/>
</dbReference>
<dbReference type="InterPro" id="IPR052070">
    <property type="entry name" value="ESCRT-I_UEV_domain"/>
</dbReference>
<dbReference type="OrthoDB" id="306304at2759"/>
<dbReference type="InterPro" id="IPR008883">
    <property type="entry name" value="UEV_N"/>
</dbReference>
<evidence type="ECO:0000256" key="2">
    <source>
        <dbReference type="ARBA" id="ARBA00009594"/>
    </source>
</evidence>
<evidence type="ECO:0000313" key="12">
    <source>
        <dbReference type="Proteomes" id="UP000292702"/>
    </source>
</evidence>
<feature type="region of interest" description="Disordered" evidence="8">
    <location>
        <begin position="43"/>
        <end position="283"/>
    </location>
</feature>
<dbReference type="InterPro" id="IPR037202">
    <property type="entry name" value="ESCRT_assembly_dom"/>
</dbReference>
<dbReference type="InterPro" id="IPR016135">
    <property type="entry name" value="UBQ-conjugating_enzyme/RWD"/>
</dbReference>
<keyword evidence="3 7" id="KW-0813">Transport</keyword>
<dbReference type="PANTHER" id="PTHR23306:SF3">
    <property type="entry name" value="TUMOR SUPPRESSOR PROTEIN 101"/>
    <property type="match status" value="1"/>
</dbReference>
<feature type="compositionally biased region" description="Low complexity" evidence="8">
    <location>
        <begin position="52"/>
        <end position="64"/>
    </location>
</feature>
<feature type="domain" description="UEV" evidence="10">
    <location>
        <begin position="1"/>
        <end position="53"/>
    </location>
</feature>
<dbReference type="SUPFAM" id="SSF140111">
    <property type="entry name" value="Endosomal sorting complex assembly domain"/>
    <property type="match status" value="1"/>
</dbReference>
<evidence type="ECO:0000259" key="10">
    <source>
        <dbReference type="PROSITE" id="PS51322"/>
    </source>
</evidence>
<dbReference type="Gene3D" id="6.10.140.820">
    <property type="match status" value="1"/>
</dbReference>
<dbReference type="CDD" id="cd11685">
    <property type="entry name" value="UEV_TSG101-like"/>
    <property type="match status" value="1"/>
</dbReference>
<keyword evidence="4" id="KW-0967">Endosome</keyword>
<feature type="compositionally biased region" description="Pro residues" evidence="8">
    <location>
        <begin position="194"/>
        <end position="204"/>
    </location>
</feature>
<keyword evidence="6" id="KW-0175">Coiled coil</keyword>
<dbReference type="Proteomes" id="UP000292702">
    <property type="component" value="Unassembled WGS sequence"/>
</dbReference>
<evidence type="ECO:0000313" key="11">
    <source>
        <dbReference type="EMBL" id="TCD69734.1"/>
    </source>
</evidence>
<evidence type="ECO:0000256" key="3">
    <source>
        <dbReference type="ARBA" id="ARBA00022448"/>
    </source>
</evidence>
<keyword evidence="5 7" id="KW-0653">Protein transport</keyword>
<dbReference type="PANTHER" id="PTHR23306">
    <property type="entry name" value="TUMOR SUSCEPTIBILITY GENE 101 PROTEIN-RELATED"/>
    <property type="match status" value="1"/>
</dbReference>
<evidence type="ECO:0000256" key="1">
    <source>
        <dbReference type="ARBA" id="ARBA00004177"/>
    </source>
</evidence>
<dbReference type="EMBL" id="RWJN01000035">
    <property type="protein sequence ID" value="TCD69734.1"/>
    <property type="molecule type" value="Genomic_DNA"/>
</dbReference>
<sequence>MLVRAGKSMDVSGRCRIEYLSGWERKSEGCSLTALLEAMQDHFSREPPVYAKPKSPSPSSQSPQPRRPDNITPSYSERPPPPLPGGPTSTTPSSHPSQSIIPKNDDRPPIPLKPGASPIAVSPVRSSSQDARGTSPNIFHNTELTTRPPPPLPPHLPTNVGVPQRGDSPIPPRYDASSRESSNVPGVPIDLRMRPPPLPPPHPSNSPAQIPLAQPMVPPYQGPTAYAIPQPAQPAPRPPPPPPPPTSIFSQTVSPAQSPQYPASSYSPVPYSLPPPVLSPQSTGMAQPGYPVYVAPVPPPVITSPAPPPPAPSIPPPDLLDNDDLASVGATSNVVSPAPAPPRPPNPELLRLHHQVHVKMTSELASLSQAMALDAERLRANQADLLAGEPAVRDEMARLEAVRDVCRSVAGRLRTVVEAAERNVAELKRKGDPEVDELVCSTSIVHNQLINLVAEDNAIEDTMYHLHRALNAGRIDLERFLKTTRVLAEEQFMKRALIEKILTGLPMGSQWQ</sequence>
<accession>A0A4R0S145</accession>
<evidence type="ECO:0000256" key="8">
    <source>
        <dbReference type="SAM" id="MobiDB-lite"/>
    </source>
</evidence>
<reference evidence="11 12" key="1">
    <citation type="submission" date="2018-11" db="EMBL/GenBank/DDBJ databases">
        <title>Genome assembly of Steccherinum ochraceum LE-BIN_3174, the white-rot fungus of the Steccherinaceae family (The Residual Polyporoid clade, Polyporales, Basidiomycota).</title>
        <authorList>
            <person name="Fedorova T.V."/>
            <person name="Glazunova O.A."/>
            <person name="Landesman E.O."/>
            <person name="Moiseenko K.V."/>
            <person name="Psurtseva N.V."/>
            <person name="Savinova O.S."/>
            <person name="Shakhova N.V."/>
            <person name="Tyazhelova T.V."/>
            <person name="Vasina D.V."/>
        </authorList>
    </citation>
    <scope>NUCLEOTIDE SEQUENCE [LARGE SCALE GENOMIC DNA]</scope>
    <source>
        <strain evidence="11 12">LE-BIN_3174</strain>
    </source>
</reference>
<dbReference type="InterPro" id="IPR017916">
    <property type="entry name" value="SB_dom"/>
</dbReference>
<feature type="region of interest" description="Disordered" evidence="8">
    <location>
        <begin position="304"/>
        <end position="325"/>
    </location>
</feature>
<comment type="similarity">
    <text evidence="2">Belongs to the ubiquitin-conjugating enzyme family. UEV subfamily.</text>
</comment>
<dbReference type="STRING" id="92696.A0A4R0S145"/>
<dbReference type="Gene3D" id="3.10.110.10">
    <property type="entry name" value="Ubiquitin Conjugating Enzyme"/>
    <property type="match status" value="1"/>
</dbReference>
<feature type="compositionally biased region" description="Pro residues" evidence="8">
    <location>
        <begin position="304"/>
        <end position="318"/>
    </location>
</feature>
<feature type="compositionally biased region" description="Pro residues" evidence="8">
    <location>
        <begin position="147"/>
        <end position="156"/>
    </location>
</feature>
<dbReference type="GO" id="GO:0000813">
    <property type="term" value="C:ESCRT I complex"/>
    <property type="evidence" value="ECO:0007669"/>
    <property type="project" value="TreeGrafter"/>
</dbReference>
<evidence type="ECO:0008006" key="13">
    <source>
        <dbReference type="Google" id="ProtNLM"/>
    </source>
</evidence>
<dbReference type="AlphaFoldDB" id="A0A4R0S145"/>
<organism evidence="11 12">
    <name type="scientific">Steccherinum ochraceum</name>
    <dbReference type="NCBI Taxonomy" id="92696"/>
    <lineage>
        <taxon>Eukaryota</taxon>
        <taxon>Fungi</taxon>
        <taxon>Dikarya</taxon>
        <taxon>Basidiomycota</taxon>
        <taxon>Agaricomycotina</taxon>
        <taxon>Agaricomycetes</taxon>
        <taxon>Polyporales</taxon>
        <taxon>Steccherinaceae</taxon>
        <taxon>Steccherinum</taxon>
    </lineage>
</organism>
<dbReference type="GO" id="GO:0072666">
    <property type="term" value="P:establishment of protein localization to vacuole"/>
    <property type="evidence" value="ECO:0007669"/>
    <property type="project" value="UniProtKB-ARBA"/>
</dbReference>
<comment type="caution">
    <text evidence="11">The sequence shown here is derived from an EMBL/GenBank/DDBJ whole genome shotgun (WGS) entry which is preliminary data.</text>
</comment>
<feature type="domain" description="SB" evidence="9">
    <location>
        <begin position="443"/>
        <end position="511"/>
    </location>
</feature>
<evidence type="ECO:0000256" key="5">
    <source>
        <dbReference type="ARBA" id="ARBA00022927"/>
    </source>
</evidence>